<reference evidence="9 10" key="1">
    <citation type="submission" date="2018-06" db="EMBL/GenBank/DDBJ databases">
        <title>Halonotius sp. F13-13 a new haloarchaeeon isolated from a solar saltern from Isla Cristina, Huelva, Spain.</title>
        <authorList>
            <person name="Duran-Viseras A."/>
            <person name="Sanchez-Porro C."/>
            <person name="Ventosa A."/>
        </authorList>
    </citation>
    <scope>NUCLEOTIDE SEQUENCE [LARGE SCALE GENOMIC DNA]</scope>
    <source>
        <strain evidence="9 10">CECT 7525</strain>
    </source>
</reference>
<feature type="region of interest" description="Disordered" evidence="7">
    <location>
        <begin position="106"/>
        <end position="144"/>
    </location>
</feature>
<dbReference type="GO" id="GO:0051539">
    <property type="term" value="F:4 iron, 4 sulfur cluster binding"/>
    <property type="evidence" value="ECO:0007669"/>
    <property type="project" value="UniProtKB-KW"/>
</dbReference>
<dbReference type="Proteomes" id="UP000281564">
    <property type="component" value="Unassembled WGS sequence"/>
</dbReference>
<evidence type="ECO:0000256" key="6">
    <source>
        <dbReference type="ARBA" id="ARBA00023014"/>
    </source>
</evidence>
<dbReference type="SUPFAM" id="SSF57652">
    <property type="entry name" value="HIPIP (high potential iron protein)"/>
    <property type="match status" value="1"/>
</dbReference>
<sequence>MSVRLFIVDASVCRSGLHGGRCTGSYNSVVVGSTPCEDSKLDLCYTFTPILSPTAATCEVDSQFVRTVAPVFYLLVVPPDMSQPPNSRRQFLRVAGAAAITTSLAGCGGSGGGTDSSESTTESTDESGDGSSESAPVPESERTAEALGGIERDPDALQDPKALNYQSTPNNGQQCNGCQYYVPDQNGDGMGACTLIAGQIDPEGWCISYAAYNG</sequence>
<evidence type="ECO:0000256" key="5">
    <source>
        <dbReference type="ARBA" id="ARBA00023004"/>
    </source>
</evidence>
<dbReference type="EMBL" id="QMDW01000015">
    <property type="protein sequence ID" value="RJX48859.1"/>
    <property type="molecule type" value="Genomic_DNA"/>
</dbReference>
<dbReference type="InterPro" id="IPR036369">
    <property type="entry name" value="HIPIP_sf"/>
</dbReference>
<protein>
    <recommendedName>
        <fullName evidence="8">High potential iron-sulfur proteins family profile domain-containing protein</fullName>
    </recommendedName>
</protein>
<dbReference type="GO" id="GO:0019646">
    <property type="term" value="P:aerobic electron transport chain"/>
    <property type="evidence" value="ECO:0007669"/>
    <property type="project" value="InterPro"/>
</dbReference>
<evidence type="ECO:0000256" key="1">
    <source>
        <dbReference type="ARBA" id="ARBA00022448"/>
    </source>
</evidence>
<evidence type="ECO:0000256" key="7">
    <source>
        <dbReference type="SAM" id="MobiDB-lite"/>
    </source>
</evidence>
<name>A0A3A6Q874_9EURY</name>
<evidence type="ECO:0000313" key="9">
    <source>
        <dbReference type="EMBL" id="RJX48859.1"/>
    </source>
</evidence>
<keyword evidence="10" id="KW-1185">Reference proteome</keyword>
<dbReference type="Gene3D" id="4.10.490.10">
    <property type="entry name" value="High potential iron-sulphur protein"/>
    <property type="match status" value="1"/>
</dbReference>
<keyword evidence="4" id="KW-0249">Electron transport</keyword>
<dbReference type="GO" id="GO:0046872">
    <property type="term" value="F:metal ion binding"/>
    <property type="evidence" value="ECO:0007669"/>
    <property type="project" value="UniProtKB-KW"/>
</dbReference>
<dbReference type="Pfam" id="PF01355">
    <property type="entry name" value="HIPIP"/>
    <property type="match status" value="1"/>
</dbReference>
<keyword evidence="2" id="KW-0004">4Fe-4S</keyword>
<evidence type="ECO:0000259" key="8">
    <source>
        <dbReference type="PROSITE" id="PS51373"/>
    </source>
</evidence>
<keyword evidence="1" id="KW-0813">Transport</keyword>
<keyword evidence="3" id="KW-0479">Metal-binding</keyword>
<keyword evidence="6" id="KW-0411">Iron-sulfur</keyword>
<evidence type="ECO:0000313" key="10">
    <source>
        <dbReference type="Proteomes" id="UP000281564"/>
    </source>
</evidence>
<dbReference type="PROSITE" id="PS51373">
    <property type="entry name" value="HIPIP"/>
    <property type="match status" value="1"/>
</dbReference>
<dbReference type="InterPro" id="IPR000170">
    <property type="entry name" value="High_potential_FeS_prot"/>
</dbReference>
<evidence type="ECO:0000256" key="3">
    <source>
        <dbReference type="ARBA" id="ARBA00022723"/>
    </source>
</evidence>
<evidence type="ECO:0000256" key="4">
    <source>
        <dbReference type="ARBA" id="ARBA00022982"/>
    </source>
</evidence>
<organism evidence="9 10">
    <name type="scientific">Halonotius pteroides</name>
    <dbReference type="NCBI Taxonomy" id="268735"/>
    <lineage>
        <taxon>Archaea</taxon>
        <taxon>Methanobacteriati</taxon>
        <taxon>Methanobacteriota</taxon>
        <taxon>Stenosarchaea group</taxon>
        <taxon>Halobacteria</taxon>
        <taxon>Halobacteriales</taxon>
        <taxon>Haloferacaceae</taxon>
        <taxon>Halonotius</taxon>
    </lineage>
</organism>
<feature type="domain" description="High potential iron-sulfur proteins family profile" evidence="8">
    <location>
        <begin position="147"/>
        <end position="214"/>
    </location>
</feature>
<comment type="caution">
    <text evidence="9">The sequence shown here is derived from an EMBL/GenBank/DDBJ whole genome shotgun (WGS) entry which is preliminary data.</text>
</comment>
<dbReference type="GO" id="GO:0009055">
    <property type="term" value="F:electron transfer activity"/>
    <property type="evidence" value="ECO:0007669"/>
    <property type="project" value="InterPro"/>
</dbReference>
<accession>A0A3A6Q874</accession>
<proteinExistence type="predicted"/>
<evidence type="ECO:0000256" key="2">
    <source>
        <dbReference type="ARBA" id="ARBA00022485"/>
    </source>
</evidence>
<keyword evidence="5" id="KW-0408">Iron</keyword>
<gene>
    <name evidence="9" type="ORF">DP106_10755</name>
</gene>
<dbReference type="AlphaFoldDB" id="A0A3A6Q874"/>